<evidence type="ECO:0000313" key="2">
    <source>
        <dbReference type="Proteomes" id="UP000618931"/>
    </source>
</evidence>
<dbReference type="Proteomes" id="UP000618931">
    <property type="component" value="Unassembled WGS sequence"/>
</dbReference>
<dbReference type="RefSeq" id="WP_196294398.1">
    <property type="nucleotide sequence ID" value="NZ_JADQDM010000010.1"/>
</dbReference>
<proteinExistence type="predicted"/>
<keyword evidence="2" id="KW-1185">Reference proteome</keyword>
<protein>
    <submittedName>
        <fullName evidence="1">Uncharacterized protein</fullName>
    </submittedName>
</protein>
<comment type="caution">
    <text evidence="1">The sequence shown here is derived from an EMBL/GenBank/DDBJ whole genome shotgun (WGS) entry which is preliminary data.</text>
</comment>
<evidence type="ECO:0000313" key="1">
    <source>
        <dbReference type="EMBL" id="MBF9222952.1"/>
    </source>
</evidence>
<dbReference type="EMBL" id="JADQDM010000010">
    <property type="protein sequence ID" value="MBF9222952.1"/>
    <property type="molecule type" value="Genomic_DNA"/>
</dbReference>
<gene>
    <name evidence="1" type="ORF">I2H31_17740</name>
</gene>
<name>A0ABS0I7R5_9BACT</name>
<accession>A0ABS0I7R5</accession>
<organism evidence="1 2">
    <name type="scientific">Hymenobacter ruricola</name>
    <dbReference type="NCBI Taxonomy" id="2791023"/>
    <lineage>
        <taxon>Bacteria</taxon>
        <taxon>Pseudomonadati</taxon>
        <taxon>Bacteroidota</taxon>
        <taxon>Cytophagia</taxon>
        <taxon>Cytophagales</taxon>
        <taxon>Hymenobacteraceae</taxon>
        <taxon>Hymenobacter</taxon>
    </lineage>
</organism>
<sequence>MYLLIYPSLSAPRRPKSPSHSARPVSVGIDFVTPDGMVVPRALGEAALLGRTAVLVGGLLVGVWPQS</sequence>
<reference evidence="1 2" key="1">
    <citation type="submission" date="2020-11" db="EMBL/GenBank/DDBJ databases">
        <authorList>
            <person name="Kim M.K."/>
        </authorList>
    </citation>
    <scope>NUCLEOTIDE SEQUENCE [LARGE SCALE GENOMIC DNA]</scope>
    <source>
        <strain evidence="1 2">BT662</strain>
    </source>
</reference>